<organism evidence="1 2">
    <name type="scientific">Amycolatopsis rubida</name>
    <dbReference type="NCBI Taxonomy" id="112413"/>
    <lineage>
        <taxon>Bacteria</taxon>
        <taxon>Bacillati</taxon>
        <taxon>Actinomycetota</taxon>
        <taxon>Actinomycetes</taxon>
        <taxon>Pseudonocardiales</taxon>
        <taxon>Pseudonocardiaceae</taxon>
        <taxon>Amycolatopsis</taxon>
    </lineage>
</organism>
<protein>
    <submittedName>
        <fullName evidence="1">Uncharacterized protein</fullName>
    </submittedName>
</protein>
<evidence type="ECO:0000313" key="2">
    <source>
        <dbReference type="Proteomes" id="UP000199137"/>
    </source>
</evidence>
<sequence>MLVLVDESAESGFSAYGEVFDAVELKGLRPGSQRCRGSQ</sequence>
<dbReference type="Proteomes" id="UP000199137">
    <property type="component" value="Unassembled WGS sequence"/>
</dbReference>
<accession>A0A1I5ZBC2</accession>
<gene>
    <name evidence="1" type="ORF">SAMN05421854_114163</name>
</gene>
<proteinExistence type="predicted"/>
<evidence type="ECO:0000313" key="1">
    <source>
        <dbReference type="EMBL" id="SFQ53668.1"/>
    </source>
</evidence>
<dbReference type="AlphaFoldDB" id="A0A1I5ZBC2"/>
<name>A0A1I5ZBC2_9PSEU</name>
<reference evidence="1 2" key="1">
    <citation type="submission" date="2016-10" db="EMBL/GenBank/DDBJ databases">
        <authorList>
            <person name="de Groot N.N."/>
        </authorList>
    </citation>
    <scope>NUCLEOTIDE SEQUENCE [LARGE SCALE GENOMIC DNA]</scope>
    <source>
        <strain evidence="1 2">DSM 44637</strain>
    </source>
</reference>
<dbReference type="EMBL" id="FOWC01000014">
    <property type="protein sequence ID" value="SFQ53668.1"/>
    <property type="molecule type" value="Genomic_DNA"/>
</dbReference>